<keyword evidence="2" id="KW-1185">Reference proteome</keyword>
<protein>
    <recommendedName>
        <fullName evidence="3">WG containing repeat-containing protein</fullName>
    </recommendedName>
</protein>
<evidence type="ECO:0000313" key="2">
    <source>
        <dbReference type="Proteomes" id="UP000652755"/>
    </source>
</evidence>
<evidence type="ECO:0008006" key="3">
    <source>
        <dbReference type="Google" id="ProtNLM"/>
    </source>
</evidence>
<proteinExistence type="predicted"/>
<evidence type="ECO:0000313" key="1">
    <source>
        <dbReference type="EMBL" id="MBC6110249.1"/>
    </source>
</evidence>
<dbReference type="RefSeq" id="WP_187070723.1">
    <property type="nucleotide sequence ID" value="NZ_JACRYL010000005.1"/>
</dbReference>
<sequence>MILSCSALAQTQQQSQKYYGDKESTFVEGSPFLFDDFRTATILDKSGQVFNNFSVKYNLFTQEAIFMNKEGMAEKFGNPLSEIRIKNVGTFKNGYSNPMYGTSNTLYEVLFKDKLELLKLNVKKIEDGPLGYNDAHPPKKYVSEVKYYLIIDNKWVDVTKGKKTLSKAFNDKEALISQYISKNNLNTSNQNDLIAIITYGNTLL</sequence>
<organism evidence="1 2">
    <name type="scientific">Pedobacter fastidiosus</name>
    <dbReference type="NCBI Taxonomy" id="2765361"/>
    <lineage>
        <taxon>Bacteria</taxon>
        <taxon>Pseudomonadati</taxon>
        <taxon>Bacteroidota</taxon>
        <taxon>Sphingobacteriia</taxon>
        <taxon>Sphingobacteriales</taxon>
        <taxon>Sphingobacteriaceae</taxon>
        <taxon>Pedobacter</taxon>
    </lineage>
</organism>
<dbReference type="Proteomes" id="UP000652755">
    <property type="component" value="Unassembled WGS sequence"/>
</dbReference>
<reference evidence="1 2" key="1">
    <citation type="submission" date="2020-08" db="EMBL/GenBank/DDBJ databases">
        <authorList>
            <person name="Sun Q."/>
            <person name="Inoue M."/>
        </authorList>
    </citation>
    <scope>NUCLEOTIDE SEQUENCE [LARGE SCALE GENOMIC DNA]</scope>
    <source>
        <strain evidence="1 2">CCM 8938</strain>
    </source>
</reference>
<dbReference type="EMBL" id="JACRYL010000005">
    <property type="protein sequence ID" value="MBC6110249.1"/>
    <property type="molecule type" value="Genomic_DNA"/>
</dbReference>
<name>A0ABR7KQ74_9SPHI</name>
<comment type="caution">
    <text evidence="1">The sequence shown here is derived from an EMBL/GenBank/DDBJ whole genome shotgun (WGS) entry which is preliminary data.</text>
</comment>
<accession>A0ABR7KQ74</accession>
<gene>
    <name evidence="1" type="ORF">H7U22_07415</name>
</gene>